<gene>
    <name evidence="1" type="ORF">C791_4944</name>
</gene>
<organism evidence="1 2">
    <name type="scientific">Amycolatopsis azurea DSM 43854</name>
    <dbReference type="NCBI Taxonomy" id="1238180"/>
    <lineage>
        <taxon>Bacteria</taxon>
        <taxon>Bacillati</taxon>
        <taxon>Actinomycetota</taxon>
        <taxon>Actinomycetes</taxon>
        <taxon>Pseudonocardiales</taxon>
        <taxon>Pseudonocardiaceae</taxon>
        <taxon>Amycolatopsis</taxon>
    </lineage>
</organism>
<comment type="caution">
    <text evidence="1">The sequence shown here is derived from an EMBL/GenBank/DDBJ whole genome shotgun (WGS) entry which is preliminary data.</text>
</comment>
<evidence type="ECO:0000313" key="1">
    <source>
        <dbReference type="EMBL" id="EMD29204.1"/>
    </source>
</evidence>
<dbReference type="EMBL" id="ANMG01000005">
    <property type="protein sequence ID" value="EMD29204.1"/>
    <property type="molecule type" value="Genomic_DNA"/>
</dbReference>
<evidence type="ECO:0000313" key="2">
    <source>
        <dbReference type="Proteomes" id="UP000014137"/>
    </source>
</evidence>
<dbReference type="Proteomes" id="UP000014137">
    <property type="component" value="Unassembled WGS sequence"/>
</dbReference>
<protein>
    <submittedName>
        <fullName evidence="1">Uncharacterized protein</fullName>
    </submittedName>
</protein>
<dbReference type="PATRIC" id="fig|1238180.3.peg.930"/>
<accession>M2P258</accession>
<name>M2P258_9PSEU</name>
<proteinExistence type="predicted"/>
<dbReference type="AlphaFoldDB" id="M2P258"/>
<sequence>MLPEVVEPGTPPGLYLRKDFENLCPRADLALTDTRPLGETGFGSWKRFRRLELAKDVYSQARGRLFRPVTLL</sequence>
<reference evidence="1 2" key="1">
    <citation type="submission" date="2012-10" db="EMBL/GenBank/DDBJ databases">
        <title>Genome assembly of Amycolatopsis azurea DSM 43854.</title>
        <authorList>
            <person name="Khatri I."/>
            <person name="Kaur I."/>
            <person name="Subramanian S."/>
            <person name="Mayilraj S."/>
        </authorList>
    </citation>
    <scope>NUCLEOTIDE SEQUENCE [LARGE SCALE GENOMIC DNA]</scope>
    <source>
        <strain evidence="1 2">DSM 43854</strain>
    </source>
</reference>